<dbReference type="HAMAP" id="MF_00651">
    <property type="entry name" value="Nuclease_YqgF"/>
    <property type="match status" value="1"/>
</dbReference>
<dbReference type="GO" id="GO:0004386">
    <property type="term" value="F:helicase activity"/>
    <property type="evidence" value="ECO:0007669"/>
    <property type="project" value="UniProtKB-KW"/>
</dbReference>
<dbReference type="EC" id="3.1.-.-" evidence="5"/>
<dbReference type="InterPro" id="IPR012337">
    <property type="entry name" value="RNaseH-like_sf"/>
</dbReference>
<dbReference type="PANTHER" id="PTHR33317:SF4">
    <property type="entry name" value="POLYNUCLEOTIDYL TRANSFERASE, RIBONUCLEASE H-LIKE SUPERFAMILY PROTEIN"/>
    <property type="match status" value="1"/>
</dbReference>
<dbReference type="PANTHER" id="PTHR33317">
    <property type="entry name" value="POLYNUCLEOTIDYL TRANSFERASE, RIBONUCLEASE H-LIKE SUPERFAMILY PROTEIN"/>
    <property type="match status" value="1"/>
</dbReference>
<dbReference type="Pfam" id="PF03652">
    <property type="entry name" value="RuvX"/>
    <property type="match status" value="1"/>
</dbReference>
<dbReference type="InterPro" id="IPR005227">
    <property type="entry name" value="YqgF"/>
</dbReference>
<keyword evidence="9" id="KW-0347">Helicase</keyword>
<dbReference type="OrthoDB" id="9790539at2"/>
<dbReference type="GO" id="GO:0000967">
    <property type="term" value="P:rRNA 5'-end processing"/>
    <property type="evidence" value="ECO:0007669"/>
    <property type="project" value="UniProtKB-UniRule"/>
</dbReference>
<dbReference type="InterPro" id="IPR037027">
    <property type="entry name" value="YqgF/RNaseH-like_dom_sf"/>
</dbReference>
<keyword evidence="1 5" id="KW-0963">Cytoplasm</keyword>
<reference evidence="9 10" key="2">
    <citation type="journal article" date="2016" name="Genome Announc.">
        <title>Draft Genome Sequence of Erythromycin- and Oxytetracycline-Sensitive Nocardia seriolae Strain U-1 (NBRC 110359).</title>
        <authorList>
            <person name="Imajoh M."/>
            <person name="Sukeda M."/>
            <person name="Shimizu M."/>
            <person name="Yamane J."/>
            <person name="Ohnishi K."/>
            <person name="Oshima S."/>
        </authorList>
    </citation>
    <scope>NUCLEOTIDE SEQUENCE [LARGE SCALE GENOMIC DNA]</scope>
    <source>
        <strain evidence="9 10">U-1</strain>
    </source>
</reference>
<dbReference type="GO" id="GO:0004518">
    <property type="term" value="F:nuclease activity"/>
    <property type="evidence" value="ECO:0007669"/>
    <property type="project" value="UniProtKB-KW"/>
</dbReference>
<dbReference type="Gene3D" id="3.30.420.140">
    <property type="entry name" value="YqgF/RNase H-like domain"/>
    <property type="match status" value="1"/>
</dbReference>
<dbReference type="Proteomes" id="UP000037179">
    <property type="component" value="Unassembled WGS sequence"/>
</dbReference>
<dbReference type="Proteomes" id="UP000180166">
    <property type="component" value="Chromosome"/>
</dbReference>
<comment type="function">
    <text evidence="5">Could be a nuclease involved in processing of the 5'-end of pre-16S rRNA.</text>
</comment>
<comment type="similarity">
    <text evidence="5">Belongs to the YqgF HJR family.</text>
</comment>
<keyword evidence="9" id="KW-0547">Nucleotide-binding</keyword>
<evidence type="ECO:0000256" key="1">
    <source>
        <dbReference type="ARBA" id="ARBA00022490"/>
    </source>
</evidence>
<sequence length="205" mass="21568">MDSDTSDTPGPEHGTRPNPDAGFARIPTEASGVSAGRGFDSERPSAERDPGRGRRIGIDVGSVRIGVASSDPDGLLATPVETVPRAKKVTPGTLASDLSRIAELVREYEAVEVIVGLPRTLRGESGSSAKLAATFAGRLRTLIAPVPVRLSDERLTTVSAARALRDSGVRARGQRRVIDQAAAVSILQGWLDERSALLKPRGDDA</sequence>
<dbReference type="SMART" id="SM00732">
    <property type="entry name" value="YqgFc"/>
    <property type="match status" value="1"/>
</dbReference>
<dbReference type="NCBIfam" id="TIGR00250">
    <property type="entry name" value="RNAse_H_YqgF"/>
    <property type="match status" value="1"/>
</dbReference>
<dbReference type="InterPro" id="IPR006641">
    <property type="entry name" value="YqgF/RNaseH-like_dom"/>
</dbReference>
<reference evidence="10" key="1">
    <citation type="submission" date="2015-07" db="EMBL/GenBank/DDBJ databases">
        <title>Nocardia seriolae U-1 whole genome shotgun sequence.</title>
        <authorList>
            <person name="Imajoh M."/>
            <person name="Fukumoto Y."/>
            <person name="Sukeda M."/>
            <person name="Yamane J."/>
            <person name="Yamasaki K."/>
            <person name="Shimizu M."/>
            <person name="Ohnishi K."/>
            <person name="Oshima S."/>
        </authorList>
    </citation>
    <scope>NUCLEOTIDE SEQUENCE [LARGE SCALE GENOMIC DNA]</scope>
    <source>
        <strain evidence="10">U-1</strain>
    </source>
</reference>
<proteinExistence type="inferred from homology"/>
<gene>
    <name evidence="8" type="primary">ruvX</name>
    <name evidence="8" type="ORF">NS506_04071</name>
    <name evidence="9" type="ORF">NSK11_contig00026-0009</name>
</gene>
<feature type="region of interest" description="Disordered" evidence="6">
    <location>
        <begin position="1"/>
        <end position="57"/>
    </location>
</feature>
<dbReference type="EMBL" id="CP017839">
    <property type="protein sequence ID" value="APA98119.1"/>
    <property type="molecule type" value="Genomic_DNA"/>
</dbReference>
<accession>A0A0B8N256</accession>
<evidence type="ECO:0000256" key="4">
    <source>
        <dbReference type="ARBA" id="ARBA00022801"/>
    </source>
</evidence>
<evidence type="ECO:0000256" key="6">
    <source>
        <dbReference type="SAM" id="MobiDB-lite"/>
    </source>
</evidence>
<keyword evidence="4 5" id="KW-0378">Hydrolase</keyword>
<dbReference type="RefSeq" id="WP_081985778.1">
    <property type="nucleotide sequence ID" value="NZ_CP063662.1"/>
</dbReference>
<comment type="subcellular location">
    <subcellularLocation>
        <location evidence="5">Cytoplasm</location>
    </subcellularLocation>
</comment>
<reference evidence="8 11" key="3">
    <citation type="submission" date="2016-10" db="EMBL/GenBank/DDBJ databases">
        <title>Genome sequence of Nocardia seriolae strain EM150506, isolated from Anguila japonica.</title>
        <authorList>
            <person name="Han H.-J."/>
        </authorList>
    </citation>
    <scope>NUCLEOTIDE SEQUENCE [LARGE SCALE GENOMIC DNA]</scope>
    <source>
        <strain evidence="8 11">EM150506</strain>
    </source>
</reference>
<evidence type="ECO:0000313" key="9">
    <source>
        <dbReference type="EMBL" id="GAP28013.1"/>
    </source>
</evidence>
<evidence type="ECO:0000259" key="7">
    <source>
        <dbReference type="SMART" id="SM00732"/>
    </source>
</evidence>
<keyword evidence="2 5" id="KW-0690">Ribosome biogenesis</keyword>
<dbReference type="AlphaFoldDB" id="A0A0B8N256"/>
<dbReference type="EMBL" id="BBYQ01000026">
    <property type="protein sequence ID" value="GAP28013.1"/>
    <property type="molecule type" value="Genomic_DNA"/>
</dbReference>
<evidence type="ECO:0000256" key="5">
    <source>
        <dbReference type="HAMAP-Rule" id="MF_00651"/>
    </source>
</evidence>
<evidence type="ECO:0000313" key="10">
    <source>
        <dbReference type="Proteomes" id="UP000037179"/>
    </source>
</evidence>
<keyword evidence="10" id="KW-1185">Reference proteome</keyword>
<evidence type="ECO:0000313" key="8">
    <source>
        <dbReference type="EMBL" id="APA98119.1"/>
    </source>
</evidence>
<evidence type="ECO:0000313" key="11">
    <source>
        <dbReference type="Proteomes" id="UP000180166"/>
    </source>
</evidence>
<evidence type="ECO:0000256" key="2">
    <source>
        <dbReference type="ARBA" id="ARBA00022517"/>
    </source>
</evidence>
<name>A0A0B8N256_9NOCA</name>
<evidence type="ECO:0000256" key="3">
    <source>
        <dbReference type="ARBA" id="ARBA00022722"/>
    </source>
</evidence>
<keyword evidence="3 5" id="KW-0540">Nuclease</keyword>
<dbReference type="GO" id="GO:0016788">
    <property type="term" value="F:hydrolase activity, acting on ester bonds"/>
    <property type="evidence" value="ECO:0007669"/>
    <property type="project" value="UniProtKB-UniRule"/>
</dbReference>
<dbReference type="GO" id="GO:0005829">
    <property type="term" value="C:cytosol"/>
    <property type="evidence" value="ECO:0007669"/>
    <property type="project" value="TreeGrafter"/>
</dbReference>
<dbReference type="CDD" id="cd16964">
    <property type="entry name" value="YqgF"/>
    <property type="match status" value="1"/>
</dbReference>
<dbReference type="KEGG" id="nsr:NS506_04071"/>
<protein>
    <recommendedName>
        <fullName evidence="5">Putative pre-16S rRNA nuclease</fullName>
        <ecNumber evidence="5">3.1.-.-</ecNumber>
    </recommendedName>
</protein>
<organism evidence="8 11">
    <name type="scientific">Nocardia seriolae</name>
    <dbReference type="NCBI Taxonomy" id="37332"/>
    <lineage>
        <taxon>Bacteria</taxon>
        <taxon>Bacillati</taxon>
        <taxon>Actinomycetota</taxon>
        <taxon>Actinomycetes</taxon>
        <taxon>Mycobacteriales</taxon>
        <taxon>Nocardiaceae</taxon>
        <taxon>Nocardia</taxon>
    </lineage>
</organism>
<feature type="domain" description="YqgF/RNase H-like" evidence="7">
    <location>
        <begin position="53"/>
        <end position="160"/>
    </location>
</feature>
<keyword evidence="9" id="KW-0067">ATP-binding</keyword>
<feature type="compositionally biased region" description="Basic and acidic residues" evidence="6">
    <location>
        <begin position="39"/>
        <end position="52"/>
    </location>
</feature>
<dbReference type="SUPFAM" id="SSF53098">
    <property type="entry name" value="Ribonuclease H-like"/>
    <property type="match status" value="1"/>
</dbReference>